<keyword evidence="6" id="KW-0732">Signal</keyword>
<evidence type="ECO:0000256" key="9">
    <source>
        <dbReference type="ARBA" id="ARBA00023170"/>
    </source>
</evidence>
<feature type="domain" description="TonB-dependent receptor plug" evidence="15">
    <location>
        <begin position="73"/>
        <end position="171"/>
    </location>
</feature>
<dbReference type="Proteomes" id="UP000676246">
    <property type="component" value="Unassembled WGS sequence"/>
</dbReference>
<evidence type="ECO:0000313" key="16">
    <source>
        <dbReference type="EMBL" id="MBQ0933567.1"/>
    </source>
</evidence>
<protein>
    <submittedName>
        <fullName evidence="16">TonB-dependent receptor</fullName>
    </submittedName>
</protein>
<feature type="region of interest" description="Disordered" evidence="13">
    <location>
        <begin position="502"/>
        <end position="533"/>
    </location>
</feature>
<gene>
    <name evidence="16" type="ORF">KAK03_24085</name>
</gene>
<keyword evidence="4 11" id="KW-1134">Transmembrane beta strand</keyword>
<dbReference type="PROSITE" id="PS52016">
    <property type="entry name" value="TONB_DEPENDENT_REC_3"/>
    <property type="match status" value="1"/>
</dbReference>
<dbReference type="Pfam" id="PF07715">
    <property type="entry name" value="Plug"/>
    <property type="match status" value="1"/>
</dbReference>
<dbReference type="InterPro" id="IPR037066">
    <property type="entry name" value="Plug_dom_sf"/>
</dbReference>
<keyword evidence="7 12" id="KW-0798">TonB box</keyword>
<dbReference type="GO" id="GO:0015344">
    <property type="term" value="F:siderophore uptake transmembrane transporter activity"/>
    <property type="evidence" value="ECO:0007669"/>
    <property type="project" value="TreeGrafter"/>
</dbReference>
<comment type="caution">
    <text evidence="16">The sequence shown here is derived from an EMBL/GenBank/DDBJ whole genome shotgun (WGS) entry which is preliminary data.</text>
</comment>
<comment type="subcellular location">
    <subcellularLocation>
        <location evidence="1 11">Cell outer membrane</location>
        <topology evidence="1 11">Multi-pass membrane protein</topology>
    </subcellularLocation>
</comment>
<evidence type="ECO:0000256" key="12">
    <source>
        <dbReference type="RuleBase" id="RU003357"/>
    </source>
</evidence>
<dbReference type="InterPro" id="IPR012910">
    <property type="entry name" value="Plug_dom"/>
</dbReference>
<dbReference type="Gene3D" id="2.170.130.10">
    <property type="entry name" value="TonB-dependent receptor, plug domain"/>
    <property type="match status" value="1"/>
</dbReference>
<keyword evidence="10 11" id="KW-0998">Cell outer membrane</keyword>
<evidence type="ECO:0000256" key="13">
    <source>
        <dbReference type="SAM" id="MobiDB-lite"/>
    </source>
</evidence>
<dbReference type="GO" id="GO:0009279">
    <property type="term" value="C:cell outer membrane"/>
    <property type="evidence" value="ECO:0007669"/>
    <property type="project" value="UniProtKB-SubCell"/>
</dbReference>
<evidence type="ECO:0000256" key="4">
    <source>
        <dbReference type="ARBA" id="ARBA00022452"/>
    </source>
</evidence>
<dbReference type="Gene3D" id="2.40.170.20">
    <property type="entry name" value="TonB-dependent receptor, beta-barrel domain"/>
    <property type="match status" value="1"/>
</dbReference>
<organism evidence="16 17">
    <name type="scientific">Ideonella alba</name>
    <dbReference type="NCBI Taxonomy" id="2824118"/>
    <lineage>
        <taxon>Bacteria</taxon>
        <taxon>Pseudomonadati</taxon>
        <taxon>Pseudomonadota</taxon>
        <taxon>Betaproteobacteria</taxon>
        <taxon>Burkholderiales</taxon>
        <taxon>Sphaerotilaceae</taxon>
        <taxon>Ideonella</taxon>
    </lineage>
</organism>
<evidence type="ECO:0000259" key="15">
    <source>
        <dbReference type="Pfam" id="PF07715"/>
    </source>
</evidence>
<dbReference type="PANTHER" id="PTHR30069:SF29">
    <property type="entry name" value="HEMOGLOBIN AND HEMOGLOBIN-HAPTOGLOBIN-BINDING PROTEIN 1-RELATED"/>
    <property type="match status" value="1"/>
</dbReference>
<evidence type="ECO:0000256" key="6">
    <source>
        <dbReference type="ARBA" id="ARBA00022729"/>
    </source>
</evidence>
<dbReference type="CDD" id="cd01347">
    <property type="entry name" value="ligand_gated_channel"/>
    <property type="match status" value="1"/>
</dbReference>
<dbReference type="InterPro" id="IPR000531">
    <property type="entry name" value="Beta-barrel_TonB"/>
</dbReference>
<evidence type="ECO:0000259" key="14">
    <source>
        <dbReference type="Pfam" id="PF00593"/>
    </source>
</evidence>
<name>A0A940YJJ1_9BURK</name>
<keyword evidence="3 11" id="KW-0813">Transport</keyword>
<dbReference type="EMBL" id="JAGQDD010000032">
    <property type="protein sequence ID" value="MBQ0933567.1"/>
    <property type="molecule type" value="Genomic_DNA"/>
</dbReference>
<evidence type="ECO:0000256" key="5">
    <source>
        <dbReference type="ARBA" id="ARBA00022692"/>
    </source>
</evidence>
<dbReference type="Pfam" id="PF00593">
    <property type="entry name" value="TonB_dep_Rec_b-barrel"/>
    <property type="match status" value="1"/>
</dbReference>
<feature type="compositionally biased region" description="Low complexity" evidence="13">
    <location>
        <begin position="519"/>
        <end position="532"/>
    </location>
</feature>
<dbReference type="SUPFAM" id="SSF56935">
    <property type="entry name" value="Porins"/>
    <property type="match status" value="1"/>
</dbReference>
<keyword evidence="17" id="KW-1185">Reference proteome</keyword>
<sequence>MWQHVGARIVVRPQTDMHRLAVAHLPTTATLVYSALACQSVFAEDPSRTAAAADSAVQQVQVTAAADDGLADQRSATTARVTVTQAELTKFGDTNLADSMRRVPGLEVVSRQGKTDIRMRGLGNGYTQILINGDSAPPGFAIESLSPSLVERIEVSRVATADQSTQAIAGTINIILRQPPRKATRSIRVTAGGPKGEESYAINGELSGVVNDLSYSLSPSASETNSRTPTTLNQSATDASGFEFLRRHTDQENSLRIDKLEFASALKWKPVDRTVLTLDPWLSLRRIEDRTSDERISTTGVVPTFASDTQFSRINAQLARFRLAWRQQLFDEADLDLKLGMSRFRILGTSHFEGFDENGLRTLNEDIFATTFTRTLTVNGKFRAPVVEGHAMEFGWDGSVTNLSEDRRQFQSAPPGYPAVDLVEINDVRIDKLALFAQDEWAITKELSVYAGVRWETLLTHASGNTISTVDSRSAVLSPIVQMVWRPLEYKDDQLRLGLSRTYKAPTPDQLNPRRHVANDNTPTTPNTSGNPALSPELAWGLDISLEHYLPALDGMVSATAYARSIDDVTVQELSFVDGAWVVRPFNNGKAITTGLELSGKLSLRKLGAEWPQVDLRGNVGWNWSHLSNWPEPGNRMVGQTPFTSSVGIDYQLPTHHLTVGTSLTYSSIRTARASSSLLERRHRSTVWDAYALWKLNQDTQLRIALSNLSRQPTLTDQMNLDASGTFQQRTREERAATVRATLEWKL</sequence>
<comment type="similarity">
    <text evidence="2 11 12">Belongs to the TonB-dependent receptor family.</text>
</comment>
<evidence type="ECO:0000256" key="11">
    <source>
        <dbReference type="PROSITE-ProRule" id="PRU01360"/>
    </source>
</evidence>
<evidence type="ECO:0000313" key="17">
    <source>
        <dbReference type="Proteomes" id="UP000676246"/>
    </source>
</evidence>
<keyword evidence="8 11" id="KW-0472">Membrane</keyword>
<accession>A0A940YJJ1</accession>
<dbReference type="AlphaFoldDB" id="A0A940YJJ1"/>
<evidence type="ECO:0000256" key="2">
    <source>
        <dbReference type="ARBA" id="ARBA00009810"/>
    </source>
</evidence>
<dbReference type="InterPro" id="IPR039426">
    <property type="entry name" value="TonB-dep_rcpt-like"/>
</dbReference>
<dbReference type="InterPro" id="IPR036942">
    <property type="entry name" value="Beta-barrel_TonB_sf"/>
</dbReference>
<evidence type="ECO:0000256" key="3">
    <source>
        <dbReference type="ARBA" id="ARBA00022448"/>
    </source>
</evidence>
<evidence type="ECO:0000256" key="1">
    <source>
        <dbReference type="ARBA" id="ARBA00004571"/>
    </source>
</evidence>
<proteinExistence type="inferred from homology"/>
<dbReference type="PANTHER" id="PTHR30069">
    <property type="entry name" value="TONB-DEPENDENT OUTER MEMBRANE RECEPTOR"/>
    <property type="match status" value="1"/>
</dbReference>
<keyword evidence="5 11" id="KW-0812">Transmembrane</keyword>
<reference evidence="16 17" key="1">
    <citation type="submission" date="2021-04" db="EMBL/GenBank/DDBJ databases">
        <title>The genome sequence of Ideonella sp. 3Y2.</title>
        <authorList>
            <person name="Liu Y."/>
        </authorList>
    </citation>
    <scope>NUCLEOTIDE SEQUENCE [LARGE SCALE GENOMIC DNA]</scope>
    <source>
        <strain evidence="16 17">3Y2</strain>
    </source>
</reference>
<evidence type="ECO:0000256" key="7">
    <source>
        <dbReference type="ARBA" id="ARBA00023077"/>
    </source>
</evidence>
<feature type="domain" description="TonB-dependent receptor-like beta-barrel" evidence="14">
    <location>
        <begin position="306"/>
        <end position="709"/>
    </location>
</feature>
<keyword evidence="9 16" id="KW-0675">Receptor</keyword>
<dbReference type="GO" id="GO:0044718">
    <property type="term" value="P:siderophore transmembrane transport"/>
    <property type="evidence" value="ECO:0007669"/>
    <property type="project" value="TreeGrafter"/>
</dbReference>
<evidence type="ECO:0000256" key="10">
    <source>
        <dbReference type="ARBA" id="ARBA00023237"/>
    </source>
</evidence>
<evidence type="ECO:0000256" key="8">
    <source>
        <dbReference type="ARBA" id="ARBA00023136"/>
    </source>
</evidence>